<reference evidence="18" key="2">
    <citation type="submission" date="2025-09" db="UniProtKB">
        <authorList>
            <consortium name="Ensembl"/>
        </authorList>
    </citation>
    <scope>IDENTIFICATION</scope>
</reference>
<keyword evidence="19" id="KW-1185">Reference proteome</keyword>
<feature type="domain" description="Poly(A) RNA polymerase mitochondrial-like central palm" evidence="17">
    <location>
        <begin position="105"/>
        <end position="236"/>
    </location>
</feature>
<keyword evidence="5" id="KW-0479">Metal-binding</keyword>
<evidence type="ECO:0000256" key="1">
    <source>
        <dbReference type="ARBA" id="ARBA00001936"/>
    </source>
</evidence>
<dbReference type="GO" id="GO:1990817">
    <property type="term" value="F:poly(A) RNA polymerase activity"/>
    <property type="evidence" value="ECO:0007669"/>
    <property type="project" value="UniProtKB-EC"/>
</dbReference>
<dbReference type="SUPFAM" id="SSF81301">
    <property type="entry name" value="Nucleotidyltransferase"/>
    <property type="match status" value="1"/>
</dbReference>
<dbReference type="GO" id="GO:0060212">
    <property type="term" value="P:negative regulation of nuclear-transcribed mRNA poly(A) tail shortening"/>
    <property type="evidence" value="ECO:0007669"/>
    <property type="project" value="UniProtKB-ARBA"/>
</dbReference>
<feature type="domain" description="PAP-associated" evidence="16">
    <location>
        <begin position="293"/>
        <end position="352"/>
    </location>
</feature>
<feature type="compositionally biased region" description="Polar residues" evidence="15">
    <location>
        <begin position="557"/>
        <end position="568"/>
    </location>
</feature>
<evidence type="ECO:0000256" key="6">
    <source>
        <dbReference type="ARBA" id="ARBA00022842"/>
    </source>
</evidence>
<proteinExistence type="inferred from homology"/>
<dbReference type="Gene3D" id="1.10.1410.10">
    <property type="match status" value="1"/>
</dbReference>
<dbReference type="GO" id="GO:0031499">
    <property type="term" value="C:TRAMP complex"/>
    <property type="evidence" value="ECO:0007669"/>
    <property type="project" value="TreeGrafter"/>
</dbReference>
<name>A0A8C4WXG4_EPTBU</name>
<feature type="region of interest" description="Disordered" evidence="15">
    <location>
        <begin position="428"/>
        <end position="499"/>
    </location>
</feature>
<evidence type="ECO:0000259" key="16">
    <source>
        <dbReference type="Pfam" id="PF03828"/>
    </source>
</evidence>
<evidence type="ECO:0000256" key="9">
    <source>
        <dbReference type="ARBA" id="ARBA00067213"/>
    </source>
</evidence>
<keyword evidence="4" id="KW-0808">Transferase</keyword>
<dbReference type="InterPro" id="IPR043519">
    <property type="entry name" value="NT_sf"/>
</dbReference>
<keyword evidence="6" id="KW-0460">Magnesium</keyword>
<dbReference type="GO" id="GO:0003729">
    <property type="term" value="F:mRNA binding"/>
    <property type="evidence" value="ECO:0007669"/>
    <property type="project" value="TreeGrafter"/>
</dbReference>
<organism evidence="18 19">
    <name type="scientific">Eptatretus burgeri</name>
    <name type="common">Inshore hagfish</name>
    <dbReference type="NCBI Taxonomy" id="7764"/>
    <lineage>
        <taxon>Eukaryota</taxon>
        <taxon>Metazoa</taxon>
        <taxon>Chordata</taxon>
        <taxon>Craniata</taxon>
        <taxon>Vertebrata</taxon>
        <taxon>Cyclostomata</taxon>
        <taxon>Myxini</taxon>
        <taxon>Myxiniformes</taxon>
        <taxon>Myxinidae</taxon>
        <taxon>Eptatretinae</taxon>
        <taxon>Eptatretus</taxon>
    </lineage>
</organism>
<evidence type="ECO:0000256" key="8">
    <source>
        <dbReference type="ARBA" id="ARBA00063831"/>
    </source>
</evidence>
<protein>
    <recommendedName>
        <fullName evidence="9">Terminal nucleotidyltransferase 4A</fullName>
        <ecNumber evidence="3">2.7.7.19</ecNumber>
    </recommendedName>
    <alternativeName>
        <fullName evidence="12">DNA polymerase sigma</fullName>
    </alternativeName>
    <alternativeName>
        <fullName evidence="11">Non-canonical poly(A) RNA polymerase PAPD7</fullName>
    </alternativeName>
    <alternativeName>
        <fullName evidence="10">PAP-associated domain-containing protein 7</fullName>
    </alternativeName>
    <alternativeName>
        <fullName evidence="14">TRAMP-like complex polyadenylate polymerase</fullName>
    </alternativeName>
    <alternativeName>
        <fullName evidence="13">Terminal guanylyltransferase</fullName>
    </alternativeName>
</protein>
<dbReference type="FunFam" id="3.30.460.10:FF:000006">
    <property type="entry name" value="non-canonical poly(A) RNA polymerase PAPD5"/>
    <property type="match status" value="1"/>
</dbReference>
<evidence type="ECO:0000256" key="5">
    <source>
        <dbReference type="ARBA" id="ARBA00022723"/>
    </source>
</evidence>
<comment type="similarity">
    <text evidence="2">Belongs to the DNA polymerase type-B-like family.</text>
</comment>
<evidence type="ECO:0000313" key="18">
    <source>
        <dbReference type="Ensembl" id="ENSEBUP00000017957.1"/>
    </source>
</evidence>
<dbReference type="AlphaFoldDB" id="A0A8C4WXG4"/>
<dbReference type="Pfam" id="PF22600">
    <property type="entry name" value="MTPAP-like_central"/>
    <property type="match status" value="1"/>
</dbReference>
<accession>A0A8C4WXG4</accession>
<sequence length="679" mass="74983">MDPRLAWLQPEQLGPANALWMQVWETTQGVGGLNLYLQTGAMRRHDDFLALQAAASEGPAEVRAGLGKRKRDNRACTNGVHLALLTVAGGMPWKVRRYVDGVLGLHDEMIDFFKYMSPRPAEHAMRTEVVDRIRQVIKELWPSADVQVFGSFRTGLYLPTSDIDLVVFGKWDSLPLWTLDEALRRHGIAAPNSIKVLDKATVPIIKLTDAESDVKVDISFNVENGVKSAELIREFVQMYPLLPHLVLVLKQFLLQRDLNEVFTGGISSYSLILMIVSFLQLHPRSDAKSPRANLGVLLIEFFELYGRHFNYLKTGIRIKDGGCYIAKDDMQKEMDGYRPSMLYIEDPLMPTNDVGRSSYGAMQVKQAFDSAYLILSHAVSPLTRFYPHREQITTLGRVLKVIPEVVEYRSFIQCRWGAKVHRVIDNRHGDNECSDNNGNLDKHPPSGLDYSTRGSESSGSGSSSGFGRSLHRGSSSSRSSSVSSEGSSSDSEPDATRTHSAACLRPTNCIQFGLLPSATPTMPPRSFTVHQGPVPAKKPVSQTPGFQSAPPLRPTPGTDTGPSASCQPQEHGAAQPLRATMDPSPGNSPVHSPPIQPRANVCTQMAVPEPFLQNNHVPHHHHLQQSLPQFSSKLPAERLPPPLPAQGRASAHRGGQHFGYGLGKRRRYRRDGTMNGLGR</sequence>
<dbReference type="GO" id="GO:0005730">
    <property type="term" value="C:nucleolus"/>
    <property type="evidence" value="ECO:0007669"/>
    <property type="project" value="TreeGrafter"/>
</dbReference>
<evidence type="ECO:0000256" key="15">
    <source>
        <dbReference type="SAM" id="MobiDB-lite"/>
    </source>
</evidence>
<evidence type="ECO:0000313" key="19">
    <source>
        <dbReference type="Proteomes" id="UP000694388"/>
    </source>
</evidence>
<evidence type="ECO:0000256" key="4">
    <source>
        <dbReference type="ARBA" id="ARBA00022679"/>
    </source>
</evidence>
<dbReference type="Gene3D" id="3.30.460.10">
    <property type="entry name" value="Beta Polymerase, domain 2"/>
    <property type="match status" value="1"/>
</dbReference>
<feature type="compositionally biased region" description="Low complexity" evidence="15">
    <location>
        <begin position="451"/>
        <end position="490"/>
    </location>
</feature>
<dbReference type="GO" id="GO:0046872">
    <property type="term" value="F:metal ion binding"/>
    <property type="evidence" value="ECO:0007669"/>
    <property type="project" value="UniProtKB-KW"/>
</dbReference>
<reference evidence="18" key="1">
    <citation type="submission" date="2025-08" db="UniProtKB">
        <authorList>
            <consortium name="Ensembl"/>
        </authorList>
    </citation>
    <scope>IDENTIFICATION</scope>
</reference>
<evidence type="ECO:0000256" key="7">
    <source>
        <dbReference type="ARBA" id="ARBA00054414"/>
    </source>
</evidence>
<evidence type="ECO:0000256" key="2">
    <source>
        <dbReference type="ARBA" id="ARBA00008593"/>
    </source>
</evidence>
<dbReference type="GO" id="GO:0043634">
    <property type="term" value="P:polyadenylation-dependent ncRNA catabolic process"/>
    <property type="evidence" value="ECO:0007669"/>
    <property type="project" value="TreeGrafter"/>
</dbReference>
<comment type="subunit">
    <text evidence="8">Component of a nuclear TRAMP-like complex, an ATP-dependent exosome regulatory complex consisting of a helicase (MTREX), an oligadenylate polymerase (TENT4B or TENT4A), and a substrate specific RNA-binding factor (ZCCHC7 or ZCCHC8). Several TRAMP-like complexes exist with specific compositions and are associated with nuclear, or nucleolar RNA exosomes.</text>
</comment>
<dbReference type="CDD" id="cd05402">
    <property type="entry name" value="NT_PAP_TUTase"/>
    <property type="match status" value="1"/>
</dbReference>
<dbReference type="PANTHER" id="PTHR23092:SF15">
    <property type="entry name" value="INACTIVE NON-CANONICAL POLY(A) RNA POLYMERASE PROTEIN TRF4-2-RELATED"/>
    <property type="match status" value="1"/>
</dbReference>
<dbReference type="PANTHER" id="PTHR23092">
    <property type="entry name" value="POLY(A) RNA POLYMERASE"/>
    <property type="match status" value="1"/>
</dbReference>
<evidence type="ECO:0000256" key="12">
    <source>
        <dbReference type="ARBA" id="ARBA00080076"/>
    </source>
</evidence>
<comment type="function">
    <text evidence="7">Terminal nucleotidyltransferase that catalyzes preferentially the transfer of ATP and GTP on RNA 3' poly(A) tail creating a heterogeneous 3' poly(A) tail leading to mRNAs stabilization by protecting mRNAs from active deadenylation. Also functions as a catalytic subunit of a TRAMP-like complex which has a poly(A) RNA polymerase activity and is involved in a post-transcriptional quality control mechanism. Polyadenylation with short oligo(A) tails is required for the degradative activity of the exosome on several of its nuclear RNA substrates. Has no terminal uridylyltransferase activity, and does not play a role in replication-dependent histone mRNA degradation via uridylation.</text>
</comment>
<evidence type="ECO:0000256" key="13">
    <source>
        <dbReference type="ARBA" id="ARBA00082009"/>
    </source>
</evidence>
<dbReference type="GO" id="GO:0031123">
    <property type="term" value="P:RNA 3'-end processing"/>
    <property type="evidence" value="ECO:0007669"/>
    <property type="project" value="TreeGrafter"/>
</dbReference>
<dbReference type="InterPro" id="IPR045862">
    <property type="entry name" value="Trf4-like"/>
</dbReference>
<dbReference type="InterPro" id="IPR002058">
    <property type="entry name" value="PAP_assoc"/>
</dbReference>
<evidence type="ECO:0000256" key="14">
    <source>
        <dbReference type="ARBA" id="ARBA00083848"/>
    </source>
</evidence>
<feature type="region of interest" description="Disordered" evidence="15">
    <location>
        <begin position="633"/>
        <end position="679"/>
    </location>
</feature>
<dbReference type="Pfam" id="PF03828">
    <property type="entry name" value="PAP_assoc"/>
    <property type="match status" value="1"/>
</dbReference>
<evidence type="ECO:0000256" key="10">
    <source>
        <dbReference type="ARBA" id="ARBA00076412"/>
    </source>
</evidence>
<comment type="cofactor">
    <cofactor evidence="1">
        <name>Mn(2+)</name>
        <dbReference type="ChEBI" id="CHEBI:29035"/>
    </cofactor>
</comment>
<dbReference type="GO" id="GO:1905870">
    <property type="term" value="P:positive regulation of 3'-UTR-mediated mRNA stabilization"/>
    <property type="evidence" value="ECO:0007669"/>
    <property type="project" value="UniProtKB-ARBA"/>
</dbReference>
<dbReference type="Proteomes" id="UP000694388">
    <property type="component" value="Unplaced"/>
</dbReference>
<feature type="region of interest" description="Disordered" evidence="15">
    <location>
        <begin position="515"/>
        <end position="597"/>
    </location>
</feature>
<dbReference type="InterPro" id="IPR054708">
    <property type="entry name" value="MTPAP-like_central"/>
</dbReference>
<evidence type="ECO:0000256" key="3">
    <source>
        <dbReference type="ARBA" id="ARBA00012388"/>
    </source>
</evidence>
<dbReference type="FunFam" id="1.10.1410.10:FF:000003">
    <property type="entry name" value="non-canonical poly(A) RNA polymerase PAPD7"/>
    <property type="match status" value="1"/>
</dbReference>
<dbReference type="EC" id="2.7.7.19" evidence="3"/>
<dbReference type="SUPFAM" id="SSF81631">
    <property type="entry name" value="PAP/OAS1 substrate-binding domain"/>
    <property type="match status" value="1"/>
</dbReference>
<evidence type="ECO:0000259" key="17">
    <source>
        <dbReference type="Pfam" id="PF22600"/>
    </source>
</evidence>
<dbReference type="GeneTree" id="ENSGT00940000158301"/>
<dbReference type="GO" id="GO:0070568">
    <property type="term" value="F:guanylyltransferase activity"/>
    <property type="evidence" value="ECO:0007669"/>
    <property type="project" value="UniProtKB-ARBA"/>
</dbReference>
<dbReference type="Ensembl" id="ENSEBUT00000018533.1">
    <property type="protein sequence ID" value="ENSEBUP00000017957.1"/>
    <property type="gene ID" value="ENSEBUG00000011220.1"/>
</dbReference>
<evidence type="ECO:0000256" key="11">
    <source>
        <dbReference type="ARBA" id="ARBA00076531"/>
    </source>
</evidence>